<dbReference type="Proteomes" id="UP000474757">
    <property type="component" value="Unassembled WGS sequence"/>
</dbReference>
<dbReference type="EMBL" id="JAAGAB010000002">
    <property type="protein sequence ID" value="NDV01356.1"/>
    <property type="molecule type" value="Genomic_DNA"/>
</dbReference>
<reference evidence="6 7" key="1">
    <citation type="submission" date="2020-02" db="EMBL/GenBank/DDBJ databases">
        <title>Pseudoroseicyclus tamarix, sp. nov., isolated from offshore sediment of a Tamarix chinensis forest.</title>
        <authorList>
            <person name="Gai Y."/>
        </authorList>
    </citation>
    <scope>NUCLEOTIDE SEQUENCE [LARGE SCALE GENOMIC DNA]</scope>
    <source>
        <strain evidence="6 7">CLL3-39</strain>
    </source>
</reference>
<dbReference type="InterPro" id="IPR043129">
    <property type="entry name" value="ATPase_NBD"/>
</dbReference>
<accession>A0A6B2K3Z1</accession>
<dbReference type="SUPFAM" id="SSF53067">
    <property type="entry name" value="Actin-like ATPase domain"/>
    <property type="match status" value="1"/>
</dbReference>
<evidence type="ECO:0000256" key="3">
    <source>
        <dbReference type="ARBA" id="ARBA00022777"/>
    </source>
</evidence>
<protein>
    <submittedName>
        <fullName evidence="6">Carbohydrate kinase</fullName>
    </submittedName>
</protein>
<comment type="similarity">
    <text evidence="1">Belongs to the FGGY kinase family.</text>
</comment>
<dbReference type="InterPro" id="IPR018484">
    <property type="entry name" value="FGGY_N"/>
</dbReference>
<sequence length="455" mass="47717">MTSPRHIAVIDIGKTNAKLALVDAATLAEIDVTTRPNKVLPGPPWPHFDVEGHWAFLLEALGRMHRQHGIDAISVTTHGAAGVLLAEDGSLAAPMLDYEHDGPESVAEAYDALRPPFEETGSPRLPGGLNLGAQLHWMLEADPGLRERAAHIVTYPQFWGHRLTGQLATDVTSLGCHTDLWNPWAGTPSSLAERLGIADKLAPARHSSDILGAITGEVAGRTGLAPGTPVACGIHDSNASLYPHLAGREAPFSVVSTGTWVICMAVGAAPRRLDPGRDTLVNVDARGGAVPSARFMGGREFEMIREGASATPTGADRAAVEEGLFLLPAIAAGTGPFAGRAGGFTAEPATPGERMLALSWYLALMTDICLGLIGAEGPTIVEGPFARNDDYLQMLAALRPGGVEASASATGTSTGGALLFLPDYVEAPQRRVEPQEAEALRAYAGRWRQLVDGGG</sequence>
<keyword evidence="7" id="KW-1185">Reference proteome</keyword>
<dbReference type="GO" id="GO:0005975">
    <property type="term" value="P:carbohydrate metabolic process"/>
    <property type="evidence" value="ECO:0007669"/>
    <property type="project" value="InterPro"/>
</dbReference>
<dbReference type="GO" id="GO:0016301">
    <property type="term" value="F:kinase activity"/>
    <property type="evidence" value="ECO:0007669"/>
    <property type="project" value="UniProtKB-KW"/>
</dbReference>
<organism evidence="6 7">
    <name type="scientific">Pseudoroseicyclus tamaricis</name>
    <dbReference type="NCBI Taxonomy" id="2705421"/>
    <lineage>
        <taxon>Bacteria</taxon>
        <taxon>Pseudomonadati</taxon>
        <taxon>Pseudomonadota</taxon>
        <taxon>Alphaproteobacteria</taxon>
        <taxon>Rhodobacterales</taxon>
        <taxon>Paracoccaceae</taxon>
        <taxon>Pseudoroseicyclus</taxon>
    </lineage>
</organism>
<dbReference type="Pfam" id="PF21546">
    <property type="entry name" value="FGGY_C_2"/>
    <property type="match status" value="1"/>
</dbReference>
<dbReference type="CDD" id="cd07772">
    <property type="entry name" value="ASKHA_NBD_FGGY_NaCK-like"/>
    <property type="match status" value="1"/>
</dbReference>
<dbReference type="Gene3D" id="3.30.420.40">
    <property type="match status" value="2"/>
</dbReference>
<proteinExistence type="inferred from homology"/>
<evidence type="ECO:0000259" key="4">
    <source>
        <dbReference type="Pfam" id="PF00370"/>
    </source>
</evidence>
<evidence type="ECO:0000256" key="1">
    <source>
        <dbReference type="ARBA" id="ARBA00009156"/>
    </source>
</evidence>
<keyword evidence="3 6" id="KW-0418">Kinase</keyword>
<dbReference type="InterPro" id="IPR050406">
    <property type="entry name" value="FGGY_Carb_Kinase"/>
</dbReference>
<dbReference type="InterPro" id="IPR049382">
    <property type="entry name" value="FGGY_C_2"/>
</dbReference>
<dbReference type="RefSeq" id="WP_163893082.1">
    <property type="nucleotide sequence ID" value="NZ_JAAFYS010000002.1"/>
</dbReference>
<dbReference type="PANTHER" id="PTHR43095">
    <property type="entry name" value="SUGAR KINASE"/>
    <property type="match status" value="1"/>
</dbReference>
<feature type="domain" description="Carbohydrate kinase FGGY C-terminal" evidence="5">
    <location>
        <begin position="249"/>
        <end position="420"/>
    </location>
</feature>
<evidence type="ECO:0000256" key="2">
    <source>
        <dbReference type="ARBA" id="ARBA00022679"/>
    </source>
</evidence>
<gene>
    <name evidence="6" type="ORF">GZA08_10305</name>
</gene>
<dbReference type="PANTHER" id="PTHR43095:SF5">
    <property type="entry name" value="XYLULOSE KINASE"/>
    <property type="match status" value="1"/>
</dbReference>
<evidence type="ECO:0000259" key="5">
    <source>
        <dbReference type="Pfam" id="PF21546"/>
    </source>
</evidence>
<name>A0A6B2K3Z1_9RHOB</name>
<dbReference type="AlphaFoldDB" id="A0A6B2K3Z1"/>
<comment type="caution">
    <text evidence="6">The sequence shown here is derived from an EMBL/GenBank/DDBJ whole genome shotgun (WGS) entry which is preliminary data.</text>
</comment>
<evidence type="ECO:0000313" key="6">
    <source>
        <dbReference type="EMBL" id="NDV01356.1"/>
    </source>
</evidence>
<evidence type="ECO:0000313" key="7">
    <source>
        <dbReference type="Proteomes" id="UP000474757"/>
    </source>
</evidence>
<keyword evidence="2" id="KW-0808">Transferase</keyword>
<dbReference type="Pfam" id="PF00370">
    <property type="entry name" value="FGGY_N"/>
    <property type="match status" value="1"/>
</dbReference>
<feature type="domain" description="Carbohydrate kinase FGGY N-terminal" evidence="4">
    <location>
        <begin position="8"/>
        <end position="241"/>
    </location>
</feature>